<organism evidence="1 2">
    <name type="scientific">Mythimna loreyi</name>
    <dbReference type="NCBI Taxonomy" id="667449"/>
    <lineage>
        <taxon>Eukaryota</taxon>
        <taxon>Metazoa</taxon>
        <taxon>Ecdysozoa</taxon>
        <taxon>Arthropoda</taxon>
        <taxon>Hexapoda</taxon>
        <taxon>Insecta</taxon>
        <taxon>Pterygota</taxon>
        <taxon>Neoptera</taxon>
        <taxon>Endopterygota</taxon>
        <taxon>Lepidoptera</taxon>
        <taxon>Glossata</taxon>
        <taxon>Ditrysia</taxon>
        <taxon>Noctuoidea</taxon>
        <taxon>Noctuidae</taxon>
        <taxon>Noctuinae</taxon>
        <taxon>Hadenini</taxon>
        <taxon>Mythimna</taxon>
    </lineage>
</organism>
<sequence length="210" mass="23850">MELHNPMMCSRLPLFTHVVRPVQRRLKTKANNPVCPALKSEKKPFVDEVNKGTLEVACTQNIEPPLKKNKLDPKEIKPSSDVCLKSSPATVKTEAIYPDVFKYLYSNVTKYPITQTSPEGLPNTVDNEQKLLTTKNMAAKKIFMRTEAEKTEAHRKADETTVINKTPEVENLLSQPNKSNAKMMKDVEMSQPEEAVNHQLISDSRRLKIY</sequence>
<keyword evidence="2" id="KW-1185">Reference proteome</keyword>
<dbReference type="Proteomes" id="UP001231649">
    <property type="component" value="Chromosome 24"/>
</dbReference>
<reference evidence="1" key="1">
    <citation type="submission" date="2023-03" db="EMBL/GenBank/DDBJ databases">
        <title>Chromosome-level genomes of two armyworms, Mythimna separata and Mythimna loreyi, provide insights into the biosynthesis and reception of sex pheromones.</title>
        <authorList>
            <person name="Zhao H."/>
        </authorList>
    </citation>
    <scope>NUCLEOTIDE SEQUENCE</scope>
    <source>
        <strain evidence="1">BeijingLab</strain>
    </source>
</reference>
<gene>
    <name evidence="1" type="ORF">PYW08_009835</name>
</gene>
<evidence type="ECO:0000313" key="1">
    <source>
        <dbReference type="EMBL" id="KAJ8709831.1"/>
    </source>
</evidence>
<dbReference type="EMBL" id="CM056800">
    <property type="protein sequence ID" value="KAJ8709831.1"/>
    <property type="molecule type" value="Genomic_DNA"/>
</dbReference>
<accession>A0ACC2Q8W0</accession>
<proteinExistence type="predicted"/>
<comment type="caution">
    <text evidence="1">The sequence shown here is derived from an EMBL/GenBank/DDBJ whole genome shotgun (WGS) entry which is preliminary data.</text>
</comment>
<name>A0ACC2Q8W0_9NEOP</name>
<protein>
    <submittedName>
        <fullName evidence="1">Uncharacterized protein</fullName>
    </submittedName>
</protein>
<evidence type="ECO:0000313" key="2">
    <source>
        <dbReference type="Proteomes" id="UP001231649"/>
    </source>
</evidence>